<dbReference type="Pfam" id="PF04371">
    <property type="entry name" value="PAD_porph"/>
    <property type="match status" value="1"/>
</dbReference>
<dbReference type="NCBIfam" id="TIGR03380">
    <property type="entry name" value="agmatine_aguA"/>
    <property type="match status" value="1"/>
</dbReference>
<dbReference type="PANTHER" id="PTHR31377">
    <property type="entry name" value="AGMATINE DEIMINASE-RELATED"/>
    <property type="match status" value="1"/>
</dbReference>
<proteinExistence type="inferred from homology"/>
<dbReference type="RefSeq" id="XP_005702449.1">
    <property type="nucleotide sequence ID" value="XM_005702392.1"/>
</dbReference>
<evidence type="ECO:0000256" key="1">
    <source>
        <dbReference type="ARBA" id="ARBA00022801"/>
    </source>
</evidence>
<evidence type="ECO:0000313" key="3">
    <source>
        <dbReference type="Proteomes" id="UP000030680"/>
    </source>
</evidence>
<dbReference type="GeneID" id="17084921"/>
<dbReference type="Proteomes" id="UP000030680">
    <property type="component" value="Unassembled WGS sequence"/>
</dbReference>
<evidence type="ECO:0000313" key="2">
    <source>
        <dbReference type="EMBL" id="EME25929.1"/>
    </source>
</evidence>
<dbReference type="AlphaFoldDB" id="M2XR79"/>
<dbReference type="GO" id="GO:0047632">
    <property type="term" value="F:agmatine deiminase activity"/>
    <property type="evidence" value="ECO:0007669"/>
    <property type="project" value="UniProtKB-EC"/>
</dbReference>
<dbReference type="EC" id="3.5.3.12" evidence="2"/>
<reference evidence="3" key="1">
    <citation type="journal article" date="2013" name="Science">
        <title>Gene transfer from bacteria and archaea facilitated evolution of an extremophilic eukaryote.</title>
        <authorList>
            <person name="Schonknecht G."/>
            <person name="Chen W.H."/>
            <person name="Ternes C.M."/>
            <person name="Barbier G.G."/>
            <person name="Shrestha R.P."/>
            <person name="Stanke M."/>
            <person name="Brautigam A."/>
            <person name="Baker B.J."/>
            <person name="Banfield J.F."/>
            <person name="Garavito R.M."/>
            <person name="Carr K."/>
            <person name="Wilkerson C."/>
            <person name="Rensing S.A."/>
            <person name="Gagneul D."/>
            <person name="Dickenson N.E."/>
            <person name="Oesterhelt C."/>
            <person name="Lercher M.J."/>
            <person name="Weber A.P."/>
        </authorList>
    </citation>
    <scope>NUCLEOTIDE SEQUENCE [LARGE SCALE GENOMIC DNA]</scope>
    <source>
        <strain evidence="3">074W</strain>
    </source>
</reference>
<keyword evidence="3" id="KW-1185">Reference proteome</keyword>
<organism evidence="2 3">
    <name type="scientific">Galdieria sulphuraria</name>
    <name type="common">Red alga</name>
    <dbReference type="NCBI Taxonomy" id="130081"/>
    <lineage>
        <taxon>Eukaryota</taxon>
        <taxon>Rhodophyta</taxon>
        <taxon>Bangiophyceae</taxon>
        <taxon>Galdieriales</taxon>
        <taxon>Galdieriaceae</taxon>
        <taxon>Galdieria</taxon>
    </lineage>
</organism>
<dbReference type="SUPFAM" id="SSF55909">
    <property type="entry name" value="Pentein"/>
    <property type="match status" value="1"/>
</dbReference>
<dbReference type="GO" id="GO:0009446">
    <property type="term" value="P:putrescine biosynthetic process"/>
    <property type="evidence" value="ECO:0007669"/>
    <property type="project" value="InterPro"/>
</dbReference>
<dbReference type="InterPro" id="IPR007466">
    <property type="entry name" value="Peptidyl-Arg-deiminase_porph"/>
</dbReference>
<sequence length="372" mass="42394">MILKTDVPKAVRFPAEWERHKQTWIGWPERLDNWRDGAGPAQNTFVRVIQSISEFEPVNVLVSAKQWKRVRACFRSNERVRVIELSTDDCWLRDTGPLMIMARQRDTLCKVQGVDFAFNAWGGVTDGCYSKWDQDSVVAWKILDLERLKRYSSGLVLEGGAISCDGEGTLVTTEECLLNPNRNPGWTRTMIEEELNKYLGIDKVIWLPYGVFGDSDTNGHVDNLCVFADCGKVVLHWTEDQTDPQYKRSLEALKVLESSCDAKGRKLSVFKLVAPGPFYREEYEIRGLVFSDEAVVRRVGERLVASYVNFYFVNGAVIVPSFGEPWDSNADEVFKHVFPRRQIRRVAAREIILGGGGIHCITQQQPEERLTP</sequence>
<dbReference type="Gene3D" id="3.75.10.10">
    <property type="entry name" value="L-arginine/glycine Amidinotransferase, Chain A"/>
    <property type="match status" value="1"/>
</dbReference>
<dbReference type="eggNOG" id="ENOG502QUHM">
    <property type="taxonomic scope" value="Eukaryota"/>
</dbReference>
<dbReference type="EMBL" id="KB454713">
    <property type="protein sequence ID" value="EME25929.1"/>
    <property type="molecule type" value="Genomic_DNA"/>
</dbReference>
<keyword evidence="1 2" id="KW-0378">Hydrolase</keyword>
<dbReference type="OrthoDB" id="544103at2759"/>
<dbReference type="InterPro" id="IPR017754">
    <property type="entry name" value="Agmatine_deiminase"/>
</dbReference>
<accession>M2XR79</accession>
<name>M2XR79_GALSU</name>
<gene>
    <name evidence="2" type="ORF">Gasu_64120</name>
</gene>
<dbReference type="OMA" id="HTRTWMA"/>
<dbReference type="Gramene" id="EME25929">
    <property type="protein sequence ID" value="EME25929"/>
    <property type="gene ID" value="Gasu_64120"/>
</dbReference>
<dbReference type="HAMAP" id="MF_01841">
    <property type="entry name" value="Agmatine_deimin"/>
    <property type="match status" value="1"/>
</dbReference>
<dbReference type="PANTHER" id="PTHR31377:SF2">
    <property type="entry name" value="AGMATINE DEIMINASE"/>
    <property type="match status" value="1"/>
</dbReference>
<dbReference type="KEGG" id="gsl:Gasu_64120"/>
<protein>
    <submittedName>
        <fullName evidence="2">Agmatine deiminase</fullName>
        <ecNumber evidence="2">3.5.3.12</ecNumber>
    </submittedName>
</protein>
<dbReference type="GO" id="GO:0004668">
    <property type="term" value="F:protein-arginine deiminase activity"/>
    <property type="evidence" value="ECO:0007669"/>
    <property type="project" value="InterPro"/>
</dbReference>